<organism evidence="2">
    <name type="scientific">marine metagenome</name>
    <dbReference type="NCBI Taxonomy" id="408172"/>
    <lineage>
        <taxon>unclassified sequences</taxon>
        <taxon>metagenomes</taxon>
        <taxon>ecological metagenomes</taxon>
    </lineage>
</organism>
<proteinExistence type="predicted"/>
<dbReference type="EMBL" id="UINC01182111">
    <property type="protein sequence ID" value="SVD92138.1"/>
    <property type="molecule type" value="Genomic_DNA"/>
</dbReference>
<feature type="compositionally biased region" description="Basic residues" evidence="1">
    <location>
        <begin position="16"/>
        <end position="33"/>
    </location>
</feature>
<feature type="non-terminal residue" evidence="2">
    <location>
        <position position="33"/>
    </location>
</feature>
<reference evidence="2" key="1">
    <citation type="submission" date="2018-05" db="EMBL/GenBank/DDBJ databases">
        <authorList>
            <person name="Lanie J.A."/>
            <person name="Ng W.-L."/>
            <person name="Kazmierczak K.M."/>
            <person name="Andrzejewski T.M."/>
            <person name="Davidsen T.M."/>
            <person name="Wayne K.J."/>
            <person name="Tettelin H."/>
            <person name="Glass J.I."/>
            <person name="Rusch D."/>
            <person name="Podicherti R."/>
            <person name="Tsui H.-C.T."/>
            <person name="Winkler M.E."/>
        </authorList>
    </citation>
    <scope>NUCLEOTIDE SEQUENCE</scope>
</reference>
<protein>
    <submittedName>
        <fullName evidence="2">Uncharacterized protein</fullName>
    </submittedName>
</protein>
<feature type="non-terminal residue" evidence="2">
    <location>
        <position position="1"/>
    </location>
</feature>
<sequence length="33" mass="3672">GAFTADLPQGRPAPAARRRGTRRTGCRHRRRAV</sequence>
<accession>A0A382ZBS0</accession>
<evidence type="ECO:0000313" key="2">
    <source>
        <dbReference type="EMBL" id="SVD92138.1"/>
    </source>
</evidence>
<dbReference type="AlphaFoldDB" id="A0A382ZBS0"/>
<evidence type="ECO:0000256" key="1">
    <source>
        <dbReference type="SAM" id="MobiDB-lite"/>
    </source>
</evidence>
<name>A0A382ZBS0_9ZZZZ</name>
<feature type="region of interest" description="Disordered" evidence="1">
    <location>
        <begin position="1"/>
        <end position="33"/>
    </location>
</feature>
<gene>
    <name evidence="2" type="ORF">METZ01_LOCUS444992</name>
</gene>